<dbReference type="AlphaFoldDB" id="A0A8J5J170"/>
<dbReference type="Proteomes" id="UP000709295">
    <property type="component" value="Unassembled WGS sequence"/>
</dbReference>
<name>A0A8J5J170_9STRA</name>
<comment type="caution">
    <text evidence="1">The sequence shown here is derived from an EMBL/GenBank/DDBJ whole genome shotgun (WGS) entry which is preliminary data.</text>
</comment>
<evidence type="ECO:0000313" key="1">
    <source>
        <dbReference type="EMBL" id="KAG6951091.1"/>
    </source>
</evidence>
<dbReference type="EMBL" id="JAENGY010001236">
    <property type="protein sequence ID" value="KAG6951091.1"/>
    <property type="molecule type" value="Genomic_DNA"/>
</dbReference>
<evidence type="ECO:0000313" key="2">
    <source>
        <dbReference type="Proteomes" id="UP000709295"/>
    </source>
</evidence>
<sequence length="92" mass="10212">MKYCAPLVPESTGSSRWLLKNFRSLAMSSDLYEKASFAIETVNPPTNLKVKAPNEKYNEPLAASKQISDIASQWGTQAHAKVRARQLAFLQA</sequence>
<organism evidence="1 2">
    <name type="scientific">Phytophthora aleatoria</name>
    <dbReference type="NCBI Taxonomy" id="2496075"/>
    <lineage>
        <taxon>Eukaryota</taxon>
        <taxon>Sar</taxon>
        <taxon>Stramenopiles</taxon>
        <taxon>Oomycota</taxon>
        <taxon>Peronosporomycetes</taxon>
        <taxon>Peronosporales</taxon>
        <taxon>Peronosporaceae</taxon>
        <taxon>Phytophthora</taxon>
    </lineage>
</organism>
<proteinExistence type="predicted"/>
<accession>A0A8J5J170</accession>
<keyword evidence="2" id="KW-1185">Reference proteome</keyword>
<gene>
    <name evidence="1" type="ORF">JG688_00013890</name>
</gene>
<protein>
    <submittedName>
        <fullName evidence="1">Uncharacterized protein</fullName>
    </submittedName>
</protein>
<reference evidence="1" key="1">
    <citation type="submission" date="2021-01" db="EMBL/GenBank/DDBJ databases">
        <title>Phytophthora aleatoria, a newly-described species from Pinus radiata is distinct from Phytophthora cactorum isolates based on comparative genomics.</title>
        <authorList>
            <person name="Mcdougal R."/>
            <person name="Panda P."/>
            <person name="Williams N."/>
            <person name="Studholme D.J."/>
        </authorList>
    </citation>
    <scope>NUCLEOTIDE SEQUENCE</scope>
    <source>
        <strain evidence="1">NZFS 4037</strain>
    </source>
</reference>